<gene>
    <name evidence="3" type="ORF">M9980_00565</name>
</gene>
<evidence type="ECO:0000256" key="1">
    <source>
        <dbReference type="SAM" id="MobiDB-lite"/>
    </source>
</evidence>
<dbReference type="RefSeq" id="WP_250752317.1">
    <property type="nucleotide sequence ID" value="NZ_CP098401.1"/>
</dbReference>
<keyword evidence="4" id="KW-1185">Reference proteome</keyword>
<keyword evidence="2" id="KW-0472">Membrane</keyword>
<evidence type="ECO:0000256" key="2">
    <source>
        <dbReference type="SAM" id="Phobius"/>
    </source>
</evidence>
<keyword evidence="2" id="KW-1133">Transmembrane helix</keyword>
<name>A0ABY4TVM1_9SPHN</name>
<feature type="region of interest" description="Disordered" evidence="1">
    <location>
        <begin position="100"/>
        <end position="120"/>
    </location>
</feature>
<keyword evidence="2" id="KW-0812">Transmembrane</keyword>
<evidence type="ECO:0000313" key="3">
    <source>
        <dbReference type="EMBL" id="URW75766.1"/>
    </source>
</evidence>
<sequence length="120" mass="14161">MNWRRTYLGIRWMVDRDIGANRRPLSLFIPFFLLLLGVGDLATVRWLWLPVVIPITIFAALALGFALWRMWRVMKAFSRHGDRNYDKRAKFGLPCEYRRSESASKALFRRRATPAPRPPR</sequence>
<accession>A0ABY4TVM1</accession>
<proteinExistence type="predicted"/>
<dbReference type="Proteomes" id="UP001055580">
    <property type="component" value="Chromosome"/>
</dbReference>
<organism evidence="3 4">
    <name type="scientific">Sphingomonas donggukensis</name>
    <dbReference type="NCBI Taxonomy" id="2949093"/>
    <lineage>
        <taxon>Bacteria</taxon>
        <taxon>Pseudomonadati</taxon>
        <taxon>Pseudomonadota</taxon>
        <taxon>Alphaproteobacteria</taxon>
        <taxon>Sphingomonadales</taxon>
        <taxon>Sphingomonadaceae</taxon>
        <taxon>Sphingomonas</taxon>
    </lineage>
</organism>
<feature type="transmembrane region" description="Helical" evidence="2">
    <location>
        <begin position="51"/>
        <end position="71"/>
    </location>
</feature>
<reference evidence="3" key="1">
    <citation type="submission" date="2022-05" db="EMBL/GenBank/DDBJ databases">
        <title>Sphingomonas sp. strain RMG20 Genome sequencing and assembly.</title>
        <authorList>
            <person name="Kim I."/>
        </authorList>
    </citation>
    <scope>NUCLEOTIDE SEQUENCE</scope>
    <source>
        <strain evidence="3">RMG20</strain>
    </source>
</reference>
<protein>
    <submittedName>
        <fullName evidence="3">Uncharacterized protein</fullName>
    </submittedName>
</protein>
<evidence type="ECO:0000313" key="4">
    <source>
        <dbReference type="Proteomes" id="UP001055580"/>
    </source>
</evidence>
<dbReference type="EMBL" id="CP098401">
    <property type="protein sequence ID" value="URW75766.1"/>
    <property type="molecule type" value="Genomic_DNA"/>
</dbReference>